<dbReference type="OrthoDB" id="1271386at2"/>
<organism evidence="1 2">
    <name type="scientific">Chryseobacterium populi</name>
    <dbReference type="NCBI Taxonomy" id="1144316"/>
    <lineage>
        <taxon>Bacteria</taxon>
        <taxon>Pseudomonadati</taxon>
        <taxon>Bacteroidota</taxon>
        <taxon>Flavobacteriia</taxon>
        <taxon>Flavobacteriales</taxon>
        <taxon>Weeksellaceae</taxon>
        <taxon>Chryseobacterium group</taxon>
        <taxon>Chryseobacterium</taxon>
    </lineage>
</organism>
<proteinExistence type="predicted"/>
<comment type="caution">
    <text evidence="1">The sequence shown here is derived from an EMBL/GenBank/DDBJ whole genome shotgun (WGS) entry which is preliminary data.</text>
</comment>
<evidence type="ECO:0000313" key="1">
    <source>
        <dbReference type="EMBL" id="EJL70446.1"/>
    </source>
</evidence>
<evidence type="ECO:0000313" key="2">
    <source>
        <dbReference type="Proteomes" id="UP000007509"/>
    </source>
</evidence>
<gene>
    <name evidence="1" type="ORF">PMI13_02781</name>
</gene>
<accession>J3CFM6</accession>
<protein>
    <submittedName>
        <fullName evidence="1">Uncharacterized protein</fullName>
    </submittedName>
</protein>
<keyword evidence="2" id="KW-1185">Reference proteome</keyword>
<dbReference type="RefSeq" id="WP_007844685.1">
    <property type="nucleotide sequence ID" value="NZ_AKJY01000054.1"/>
</dbReference>
<sequence length="60" mass="7254">MDVLITNPLFRNELRKYYIEIDDVDKEVKELKEGLYEVVVYNENLKADNKECFRALRTEK</sequence>
<dbReference type="Proteomes" id="UP000007509">
    <property type="component" value="Unassembled WGS sequence"/>
</dbReference>
<dbReference type="PATRIC" id="fig|1144316.3.peg.2797"/>
<dbReference type="AlphaFoldDB" id="J3CFM6"/>
<dbReference type="EMBL" id="AKJY01000054">
    <property type="protein sequence ID" value="EJL70446.1"/>
    <property type="molecule type" value="Genomic_DNA"/>
</dbReference>
<reference evidence="1 2" key="1">
    <citation type="journal article" date="2012" name="J. Bacteriol.">
        <title>Twenty-one genome sequences from Pseudomonas species and 19 genome sequences from diverse bacteria isolated from the rhizosphere and endosphere of Populus deltoides.</title>
        <authorList>
            <person name="Brown S.D."/>
            <person name="Utturkar S.M."/>
            <person name="Klingeman D.M."/>
            <person name="Johnson C.M."/>
            <person name="Martin S.L."/>
            <person name="Land M.L."/>
            <person name="Lu T.Y."/>
            <person name="Schadt C.W."/>
            <person name="Doktycz M.J."/>
            <person name="Pelletier D.A."/>
        </authorList>
    </citation>
    <scope>NUCLEOTIDE SEQUENCE [LARGE SCALE GENOMIC DNA]</scope>
    <source>
        <strain evidence="1 2">CF314</strain>
    </source>
</reference>
<name>J3CFM6_9FLAO</name>